<reference evidence="3 4" key="1">
    <citation type="journal article" date="2016" name="Nat. Commun.">
        <title>Thousands of microbial genomes shed light on interconnected biogeochemical processes in an aquifer system.</title>
        <authorList>
            <person name="Anantharaman K."/>
            <person name="Brown C.T."/>
            <person name="Hug L.A."/>
            <person name="Sharon I."/>
            <person name="Castelle C.J."/>
            <person name="Probst A.J."/>
            <person name="Thomas B.C."/>
            <person name="Singh A."/>
            <person name="Wilkins M.J."/>
            <person name="Karaoz U."/>
            <person name="Brodie E.L."/>
            <person name="Williams K.H."/>
            <person name="Hubbard S.S."/>
            <person name="Banfield J.F."/>
        </authorList>
    </citation>
    <scope>NUCLEOTIDE SEQUENCE [LARGE SCALE GENOMIC DNA]</scope>
</reference>
<dbReference type="InterPro" id="IPR048846">
    <property type="entry name" value="PaaX-like_central"/>
</dbReference>
<dbReference type="Gene3D" id="3.30.70.2650">
    <property type="match status" value="1"/>
</dbReference>
<dbReference type="Proteomes" id="UP000176800">
    <property type="component" value="Unassembled WGS sequence"/>
</dbReference>
<proteinExistence type="predicted"/>
<organism evidence="3 4">
    <name type="scientific">Candidatus Zambryskibacteria bacterium RIFCSPLOWO2_01_FULL_45_21</name>
    <dbReference type="NCBI Taxonomy" id="1802761"/>
    <lineage>
        <taxon>Bacteria</taxon>
        <taxon>Candidatus Zambryskiibacteriota</taxon>
    </lineage>
</organism>
<comment type="caution">
    <text evidence="3">The sequence shown here is derived from an EMBL/GenBank/DDBJ whole genome shotgun (WGS) entry which is preliminary data.</text>
</comment>
<keyword evidence="1" id="KW-0812">Transmembrane</keyword>
<keyword evidence="1" id="KW-1133">Transmembrane helix</keyword>
<feature type="transmembrane region" description="Helical" evidence="1">
    <location>
        <begin position="12"/>
        <end position="29"/>
    </location>
</feature>
<accession>A0A1G2U451</accession>
<feature type="domain" description="Transcriptional repressor PaaX-like central Cas2-like" evidence="2">
    <location>
        <begin position="101"/>
        <end position="172"/>
    </location>
</feature>
<evidence type="ECO:0000259" key="2">
    <source>
        <dbReference type="Pfam" id="PF20803"/>
    </source>
</evidence>
<dbReference type="Pfam" id="PF20803">
    <property type="entry name" value="PaaX_M"/>
    <property type="match status" value="1"/>
</dbReference>
<dbReference type="InterPro" id="IPR036388">
    <property type="entry name" value="WH-like_DNA-bd_sf"/>
</dbReference>
<evidence type="ECO:0000256" key="1">
    <source>
        <dbReference type="SAM" id="Phobius"/>
    </source>
</evidence>
<dbReference type="AlphaFoldDB" id="A0A1G2U451"/>
<name>A0A1G2U451_9BACT</name>
<dbReference type="GO" id="GO:0006351">
    <property type="term" value="P:DNA-templated transcription"/>
    <property type="evidence" value="ECO:0007669"/>
    <property type="project" value="TreeGrafter"/>
</dbReference>
<dbReference type="Gene3D" id="1.10.10.10">
    <property type="entry name" value="Winged helix-like DNA-binding domain superfamily/Winged helix DNA-binding domain"/>
    <property type="match status" value="1"/>
</dbReference>
<evidence type="ECO:0000313" key="3">
    <source>
        <dbReference type="EMBL" id="OHB04288.1"/>
    </source>
</evidence>
<keyword evidence="1" id="KW-0472">Membrane</keyword>
<dbReference type="PANTHER" id="PTHR30319:SF1">
    <property type="entry name" value="TRANSCRIPTIONAL REPRESSOR PAAX"/>
    <property type="match status" value="1"/>
</dbReference>
<evidence type="ECO:0000313" key="4">
    <source>
        <dbReference type="Proteomes" id="UP000176800"/>
    </source>
</evidence>
<dbReference type="EMBL" id="MHWE01000009">
    <property type="protein sequence ID" value="OHB04288.1"/>
    <property type="molecule type" value="Genomic_DNA"/>
</dbReference>
<protein>
    <recommendedName>
        <fullName evidence="2">Transcriptional repressor PaaX-like central Cas2-like domain-containing protein</fullName>
    </recommendedName>
</protein>
<sequence length="185" mass="21682">MKIKGIAPLTHTILKGLLVGGLIIIAFSGRPSINQIIKLFKAQNYRERYRVKRAVSNLESNGLVSKKKLKNGDYAVQLTKNGKTRAQQIKNIDELHIPKPKKWDKKWRMVTFDIPEKSRKGRDEVRFRLKDLGFKLFQDSIYVHPYPCEQQIDILGKNLFVRKYIKYVIADDFEESWIFKKKFGL</sequence>
<gene>
    <name evidence="3" type="ORF">A3B14_01930</name>
</gene>
<dbReference type="PANTHER" id="PTHR30319">
    <property type="entry name" value="PHENYLACETIC ACID REGULATOR-RELATED TRANSCRIPTIONAL REPRESSOR"/>
    <property type="match status" value="1"/>
</dbReference>